<dbReference type="PIRSF" id="PIRSF029895">
    <property type="entry name" value="SpoIV"/>
    <property type="match status" value="1"/>
</dbReference>
<evidence type="ECO:0008006" key="4">
    <source>
        <dbReference type="Google" id="ProtNLM"/>
    </source>
</evidence>
<comment type="caution">
    <text evidence="2">The sequence shown here is derived from an EMBL/GenBank/DDBJ whole genome shotgun (WGS) entry which is preliminary data.</text>
</comment>
<keyword evidence="3" id="KW-1185">Reference proteome</keyword>
<protein>
    <recommendedName>
        <fullName evidence="4">Sporulation protein YqfD</fullName>
    </recommendedName>
</protein>
<feature type="transmembrane region" description="Helical" evidence="1">
    <location>
        <begin position="91"/>
        <end position="112"/>
    </location>
</feature>
<dbReference type="RefSeq" id="WP_204517584.1">
    <property type="nucleotide sequence ID" value="NZ_BAABIN010000007.1"/>
</dbReference>
<dbReference type="NCBIfam" id="TIGR02876">
    <property type="entry name" value="spore_yqfD"/>
    <property type="match status" value="1"/>
</dbReference>
<gene>
    <name evidence="2" type="ORF">JOD01_001456</name>
</gene>
<evidence type="ECO:0000313" key="2">
    <source>
        <dbReference type="EMBL" id="MBM7589855.1"/>
    </source>
</evidence>
<dbReference type="EMBL" id="JAFBEB010000004">
    <property type="protein sequence ID" value="MBM7589855.1"/>
    <property type="molecule type" value="Genomic_DNA"/>
</dbReference>
<keyword evidence="1" id="KW-1133">Transmembrane helix</keyword>
<dbReference type="InterPro" id="IPR010690">
    <property type="entry name" value="YqfD"/>
</dbReference>
<organism evidence="2 3">
    <name type="scientific">Brevibacillus fulvus</name>
    <dbReference type="NCBI Taxonomy" id="1125967"/>
    <lineage>
        <taxon>Bacteria</taxon>
        <taxon>Bacillati</taxon>
        <taxon>Bacillota</taxon>
        <taxon>Bacilli</taxon>
        <taxon>Bacillales</taxon>
        <taxon>Paenibacillaceae</taxon>
        <taxon>Brevibacillus</taxon>
    </lineage>
</organism>
<accession>A0A938Y282</accession>
<dbReference type="Pfam" id="PF06898">
    <property type="entry name" value="YqfD"/>
    <property type="match status" value="1"/>
</dbReference>
<proteinExistence type="predicted"/>
<evidence type="ECO:0000256" key="1">
    <source>
        <dbReference type="SAM" id="Phobius"/>
    </source>
</evidence>
<evidence type="ECO:0000313" key="3">
    <source>
        <dbReference type="Proteomes" id="UP000717624"/>
    </source>
</evidence>
<name>A0A938Y282_9BACL</name>
<keyword evidence="1" id="KW-0812">Transmembrane</keyword>
<dbReference type="AlphaFoldDB" id="A0A938Y282"/>
<dbReference type="Proteomes" id="UP000717624">
    <property type="component" value="Unassembled WGS sequence"/>
</dbReference>
<sequence>MRNMMKEWLEGNITIKVRGKRFERLVNMAVREGIHIWNIRRIGTELSECQILIGDYFRLRPLLRETGCRTHVVSRDGLPFWFRRIKARSGFVIGALLFFLGLYMLSSLVWSVEIQGTYHISPTKVGQAAEKIGIKVGAWKAKLEEPQQLQRELLRLLPEASYVGVRLQGTKAIIQVVEKEEPMPKPAVGPRNLVAKKRAVISKVMAEAGKSMVKVNQFVEKGQVLISGVIGNEERQGLVAAKGTVQGEVWYESQVTVPLRQSRYQLTGQQQENHYLLLGSWAVRIWPVNASQYAKAETSEERHQLGLGAAFTLPVGWKTVTLREMEQKNKQLTVEEAVEIGKQSARLDILKRASGDAQIKDEKVLHTKTENGKVYLSIHYTVIEDIAEEQPIVALPPLPDSSENKTE</sequence>
<reference evidence="2" key="1">
    <citation type="submission" date="2021-01" db="EMBL/GenBank/DDBJ databases">
        <title>Genomic Encyclopedia of Type Strains, Phase IV (KMG-IV): sequencing the most valuable type-strain genomes for metagenomic binning, comparative biology and taxonomic classification.</title>
        <authorList>
            <person name="Goeker M."/>
        </authorList>
    </citation>
    <scope>NUCLEOTIDE SEQUENCE</scope>
    <source>
        <strain evidence="2">DSM 25523</strain>
    </source>
</reference>
<keyword evidence="1" id="KW-0472">Membrane</keyword>